<dbReference type="STRING" id="1882483.A0A317XSW4"/>
<feature type="domain" description="Aminotransferase class V" evidence="2">
    <location>
        <begin position="80"/>
        <end position="273"/>
    </location>
</feature>
<evidence type="ECO:0000259" key="2">
    <source>
        <dbReference type="Pfam" id="PF00266"/>
    </source>
</evidence>
<dbReference type="AlphaFoldDB" id="A0A317XSW4"/>
<evidence type="ECO:0000313" key="3">
    <source>
        <dbReference type="EMBL" id="PWZ01192.1"/>
    </source>
</evidence>
<dbReference type="PANTHER" id="PTHR43092">
    <property type="entry name" value="L-CYSTEINE DESULFHYDRASE"/>
    <property type="match status" value="1"/>
</dbReference>
<evidence type="ECO:0000313" key="4">
    <source>
        <dbReference type="Proteomes" id="UP000246740"/>
    </source>
</evidence>
<dbReference type="Proteomes" id="UP000246740">
    <property type="component" value="Unassembled WGS sequence"/>
</dbReference>
<dbReference type="Pfam" id="PF00266">
    <property type="entry name" value="Aminotran_5"/>
    <property type="match status" value="1"/>
</dbReference>
<dbReference type="InterPro" id="IPR015424">
    <property type="entry name" value="PyrdxlP-dep_Trfase"/>
</dbReference>
<dbReference type="PANTHER" id="PTHR43092:SF2">
    <property type="entry name" value="HERCYNYLCYSTEINE SULFOXIDE LYASE"/>
    <property type="match status" value="1"/>
</dbReference>
<keyword evidence="4" id="KW-1185">Reference proteome</keyword>
<organism evidence="3 4">
    <name type="scientific">Testicularia cyperi</name>
    <dbReference type="NCBI Taxonomy" id="1882483"/>
    <lineage>
        <taxon>Eukaryota</taxon>
        <taxon>Fungi</taxon>
        <taxon>Dikarya</taxon>
        <taxon>Basidiomycota</taxon>
        <taxon>Ustilaginomycotina</taxon>
        <taxon>Ustilaginomycetes</taxon>
        <taxon>Ustilaginales</taxon>
        <taxon>Anthracoideaceae</taxon>
        <taxon>Testicularia</taxon>
    </lineage>
</organism>
<name>A0A317XSW4_9BASI</name>
<evidence type="ECO:0000256" key="1">
    <source>
        <dbReference type="ARBA" id="ARBA00022898"/>
    </source>
</evidence>
<dbReference type="FunCoup" id="A0A317XSW4">
    <property type="interactions" value="14"/>
</dbReference>
<dbReference type="InParanoid" id="A0A317XSW4"/>
<accession>A0A317XSW4</accession>
<dbReference type="SUPFAM" id="SSF53383">
    <property type="entry name" value="PLP-dependent transferases"/>
    <property type="match status" value="1"/>
</dbReference>
<reference evidence="3 4" key="1">
    <citation type="journal article" date="2018" name="Mol. Biol. Evol.">
        <title>Broad Genomic Sampling Reveals a Smut Pathogenic Ancestry of the Fungal Clade Ustilaginomycotina.</title>
        <authorList>
            <person name="Kijpornyongpan T."/>
            <person name="Mondo S.J."/>
            <person name="Barry K."/>
            <person name="Sandor L."/>
            <person name="Lee J."/>
            <person name="Lipzen A."/>
            <person name="Pangilinan J."/>
            <person name="LaButti K."/>
            <person name="Hainaut M."/>
            <person name="Henrissat B."/>
            <person name="Grigoriev I.V."/>
            <person name="Spatafora J.W."/>
            <person name="Aime M.C."/>
        </authorList>
    </citation>
    <scope>NUCLEOTIDE SEQUENCE [LARGE SCALE GENOMIC DNA]</scope>
    <source>
        <strain evidence="3 4">MCA 3645</strain>
    </source>
</reference>
<keyword evidence="3" id="KW-0808">Transferase</keyword>
<dbReference type="GO" id="GO:0016740">
    <property type="term" value="F:transferase activity"/>
    <property type="evidence" value="ECO:0007669"/>
    <property type="project" value="UniProtKB-KW"/>
</dbReference>
<dbReference type="InterPro" id="IPR015421">
    <property type="entry name" value="PyrdxlP-dep_Trfase_major"/>
</dbReference>
<dbReference type="OrthoDB" id="5978656at2759"/>
<dbReference type="EMBL" id="KZ819191">
    <property type="protein sequence ID" value="PWZ01192.1"/>
    <property type="molecule type" value="Genomic_DNA"/>
</dbReference>
<keyword evidence="1" id="KW-0663">Pyridoxal phosphate</keyword>
<dbReference type="Gene3D" id="3.40.640.10">
    <property type="entry name" value="Type I PLP-dependent aspartate aminotransferase-like (Major domain)"/>
    <property type="match status" value="1"/>
</dbReference>
<gene>
    <name evidence="3" type="ORF">BCV70DRAFT_199553</name>
</gene>
<protein>
    <submittedName>
        <fullName evidence="3">PLP-dependent transferase</fullName>
    </submittedName>
</protein>
<proteinExistence type="predicted"/>
<dbReference type="InterPro" id="IPR000192">
    <property type="entry name" value="Aminotrans_V_dom"/>
</dbReference>
<sequence length="478" mass="53064">MSTSSTTTKKVTIQDKITQHREAFLSKPFPGFGHALKEHFGFDADYVQVNNGSFGACPNYVMEIYKEWLYESERQPDQFLRVESQAYLLEARTALSKVVGCGVEDLVLVPNATHGVNAVLRGLNGTWAHRDAILVFNTIYGACGKAVQYMVDSNPEMDLQVIHVTMQYPLSHAEFLNITRQTIEEAQAKGIRIKIAVLDAISSLPGVVVPWVEVCSMLKEHQILSLVDGAHAVGQIPLNLSESDPDFFISNCHKWLSCHRGVAFLYAPKRTQHLVPGIPTSHNYVSPNLPKPTGPALVPNSAPSEFVAMWEWTGTKDLGNELTIPAALEFREWMGGESAILQYNSTLAFQAGKLVAQRLGNGSLVMETPNTTSAQDEDEDEKNRLTAAMVNVSIPLPESTPQDQLPFLAAKIQKHLMQTFPTFAPFYVHNGKVWTRLSAQVWLQIEDFEWVADRILDTLKALDLVPDSSSKDDEKTAN</sequence>